<dbReference type="Gene3D" id="3.10.105.10">
    <property type="entry name" value="Dipeptide-binding Protein, Domain 3"/>
    <property type="match status" value="1"/>
</dbReference>
<dbReference type="SUPFAM" id="SSF53850">
    <property type="entry name" value="Periplasmic binding protein-like II"/>
    <property type="match status" value="1"/>
</dbReference>
<dbReference type="EMBL" id="DVJP01000010">
    <property type="protein sequence ID" value="HIS75365.1"/>
    <property type="molecule type" value="Genomic_DNA"/>
</dbReference>
<protein>
    <recommendedName>
        <fullName evidence="3">Solute-binding protein family 5 domain-containing protein</fullName>
    </recommendedName>
</protein>
<dbReference type="PANTHER" id="PTHR30290">
    <property type="entry name" value="PERIPLASMIC BINDING COMPONENT OF ABC TRANSPORTER"/>
    <property type="match status" value="1"/>
</dbReference>
<dbReference type="GO" id="GO:0015833">
    <property type="term" value="P:peptide transport"/>
    <property type="evidence" value="ECO:0007669"/>
    <property type="project" value="TreeGrafter"/>
</dbReference>
<feature type="chain" id="PRO_5039478006" description="Solute-binding protein family 5 domain-containing protein" evidence="2">
    <location>
        <begin position="23"/>
        <end position="701"/>
    </location>
</feature>
<dbReference type="GO" id="GO:1904680">
    <property type="term" value="F:peptide transmembrane transporter activity"/>
    <property type="evidence" value="ECO:0007669"/>
    <property type="project" value="TreeGrafter"/>
</dbReference>
<dbReference type="PANTHER" id="PTHR30290:SF62">
    <property type="entry name" value="OLIGOPEPTIDE ABC TRANSPORTER, PERIPLASMIC OLIGOPEPTIDE-BINDING PROTEIN"/>
    <property type="match status" value="1"/>
</dbReference>
<dbReference type="InterPro" id="IPR000914">
    <property type="entry name" value="SBP_5_dom"/>
</dbReference>
<feature type="domain" description="Solute-binding protein family 5" evidence="3">
    <location>
        <begin position="128"/>
        <end position="545"/>
    </location>
</feature>
<keyword evidence="2" id="KW-0732">Signal</keyword>
<proteinExistence type="predicted"/>
<dbReference type="AlphaFoldDB" id="A0A9D1JYM0"/>
<feature type="signal peptide" evidence="2">
    <location>
        <begin position="1"/>
        <end position="22"/>
    </location>
</feature>
<dbReference type="Pfam" id="PF00496">
    <property type="entry name" value="SBP_bac_5"/>
    <property type="match status" value="1"/>
</dbReference>
<evidence type="ECO:0000256" key="2">
    <source>
        <dbReference type="SAM" id="SignalP"/>
    </source>
</evidence>
<dbReference type="Gene3D" id="3.40.190.10">
    <property type="entry name" value="Periplasmic binding protein-like II"/>
    <property type="match status" value="1"/>
</dbReference>
<organism evidence="4 5">
    <name type="scientific">Candidatus Merdivicinus excrementipullorum</name>
    <dbReference type="NCBI Taxonomy" id="2840867"/>
    <lineage>
        <taxon>Bacteria</taxon>
        <taxon>Bacillati</taxon>
        <taxon>Bacillota</taxon>
        <taxon>Clostridia</taxon>
        <taxon>Eubacteriales</taxon>
        <taxon>Oscillospiraceae</taxon>
        <taxon>Oscillospiraceae incertae sedis</taxon>
        <taxon>Candidatus Merdivicinus</taxon>
    </lineage>
</organism>
<sequence>MRNGKRIRTLLVTAVLAVAVLAGCGAPAPTASSESASSAASQETSSAEVDLSQKEAPMLAEQVEAGELPPLEERLPVADDVMVEPDVLSLGNYGGSISLRVTDNARWTYGPYTEQSMFRFKSDNSGEVEANVCKDFYANEDYTVWTIELREGMKWSDGEPFTADDVIFYYDHMSTPALHEDRTAYEVDEEGYYPAFTSKPYNCYQVTKDGKKYWAEFEKVDDYTFTVTFAAPKPDFPQQVAIDNKWMFAPKHFYVNIVARKDGVTDDPTFPLITEEEALAKANELFGKNWESYNTMGKDTGYYSWDYHIIPSLRSFIATEDNWNKVGEVYELVRNPYFFKTDSEGRQLPYVDSLKFNIINEEEQNVLKMVGGELTVGSFMSADYSTVVEATQDTHHVVEWNTPSWSDTNTIVLNQTVKDLDKRALFQDVRFREALSIAVDRNLLNNTISDGMAEGVQASPPEGAIGYDEEWRYKWTEYDPERANQLLDEITEPWDGAAGTCRKMKGTDKDVEIIYEYKDDTMNSEFLSVLKSSFAAIGVKLSEKVNPEISTAILANDVEATNEVIATINPALRPDSIIPMRNFMCLFSAYGKWFEDGKSTANGGIEPTGDMLELITCYENIQNATGADREQVIAENTQRIYDLHKENVWAIGYLSALPTYYLVDNNLMNFPEDRINADEFRFASMMRPEQLYFADVEAAAK</sequence>
<reference evidence="4" key="1">
    <citation type="submission" date="2020-10" db="EMBL/GenBank/DDBJ databases">
        <authorList>
            <person name="Gilroy R."/>
        </authorList>
    </citation>
    <scope>NUCLEOTIDE SEQUENCE</scope>
    <source>
        <strain evidence="4">CHK199-13235</strain>
    </source>
</reference>
<accession>A0A9D1JYM0</accession>
<dbReference type="InterPro" id="IPR039424">
    <property type="entry name" value="SBP_5"/>
</dbReference>
<feature type="region of interest" description="Disordered" evidence="1">
    <location>
        <begin position="29"/>
        <end position="52"/>
    </location>
</feature>
<evidence type="ECO:0000313" key="4">
    <source>
        <dbReference type="EMBL" id="HIS75365.1"/>
    </source>
</evidence>
<evidence type="ECO:0000313" key="5">
    <source>
        <dbReference type="Proteomes" id="UP000824002"/>
    </source>
</evidence>
<evidence type="ECO:0000256" key="1">
    <source>
        <dbReference type="SAM" id="MobiDB-lite"/>
    </source>
</evidence>
<gene>
    <name evidence="4" type="ORF">IAB51_01005</name>
</gene>
<name>A0A9D1JYM0_9FIRM</name>
<comment type="caution">
    <text evidence="4">The sequence shown here is derived from an EMBL/GenBank/DDBJ whole genome shotgun (WGS) entry which is preliminary data.</text>
</comment>
<dbReference type="PROSITE" id="PS51257">
    <property type="entry name" value="PROKAR_LIPOPROTEIN"/>
    <property type="match status" value="1"/>
</dbReference>
<evidence type="ECO:0000259" key="3">
    <source>
        <dbReference type="Pfam" id="PF00496"/>
    </source>
</evidence>
<dbReference type="Proteomes" id="UP000824002">
    <property type="component" value="Unassembled WGS sequence"/>
</dbReference>
<reference evidence="4" key="2">
    <citation type="journal article" date="2021" name="PeerJ">
        <title>Extensive microbial diversity within the chicken gut microbiome revealed by metagenomics and culture.</title>
        <authorList>
            <person name="Gilroy R."/>
            <person name="Ravi A."/>
            <person name="Getino M."/>
            <person name="Pursley I."/>
            <person name="Horton D.L."/>
            <person name="Alikhan N.F."/>
            <person name="Baker D."/>
            <person name="Gharbi K."/>
            <person name="Hall N."/>
            <person name="Watson M."/>
            <person name="Adriaenssens E.M."/>
            <person name="Foster-Nyarko E."/>
            <person name="Jarju S."/>
            <person name="Secka A."/>
            <person name="Antonio M."/>
            <person name="Oren A."/>
            <person name="Chaudhuri R.R."/>
            <person name="La Ragione R."/>
            <person name="Hildebrand F."/>
            <person name="Pallen M.J."/>
        </authorList>
    </citation>
    <scope>NUCLEOTIDE SEQUENCE</scope>
    <source>
        <strain evidence="4">CHK199-13235</strain>
    </source>
</reference>
<feature type="compositionally biased region" description="Low complexity" evidence="1">
    <location>
        <begin position="29"/>
        <end position="47"/>
    </location>
</feature>